<accession>A0ABR2L2E6</accession>
<dbReference type="CDD" id="cd00167">
    <property type="entry name" value="SANT"/>
    <property type="match status" value="2"/>
</dbReference>
<comment type="caution">
    <text evidence="3">The sequence shown here is derived from an EMBL/GenBank/DDBJ whole genome shotgun (WGS) entry which is preliminary data.</text>
</comment>
<dbReference type="PROSITE" id="PS51294">
    <property type="entry name" value="HTH_MYB"/>
    <property type="match status" value="2"/>
</dbReference>
<protein>
    <recommendedName>
        <fullName evidence="5">Myb-like DNA-binding domain containing protein</fullName>
    </recommendedName>
</protein>
<evidence type="ECO:0000259" key="1">
    <source>
        <dbReference type="PROSITE" id="PS50090"/>
    </source>
</evidence>
<dbReference type="Pfam" id="PF13921">
    <property type="entry name" value="Myb_DNA-bind_6"/>
    <property type="match status" value="1"/>
</dbReference>
<reference evidence="3 4" key="1">
    <citation type="submission" date="2024-04" db="EMBL/GenBank/DDBJ databases">
        <title>Tritrichomonas musculus Genome.</title>
        <authorList>
            <person name="Alves-Ferreira E."/>
            <person name="Grigg M."/>
            <person name="Lorenzi H."/>
            <person name="Galac M."/>
        </authorList>
    </citation>
    <scope>NUCLEOTIDE SEQUENCE [LARGE SCALE GENOMIC DNA]</scope>
    <source>
        <strain evidence="3 4">EAF2021</strain>
    </source>
</reference>
<dbReference type="Gene3D" id="1.10.10.60">
    <property type="entry name" value="Homeodomain-like"/>
    <property type="match status" value="2"/>
</dbReference>
<dbReference type="PANTHER" id="PTHR45614:SF69">
    <property type="entry name" value="CHROMOSOME UNDETERMINED SCAFFOLD_38, WHOLE GENOME SHOTGUN SEQUENCE"/>
    <property type="match status" value="1"/>
</dbReference>
<dbReference type="PANTHER" id="PTHR45614">
    <property type="entry name" value="MYB PROTEIN-RELATED"/>
    <property type="match status" value="1"/>
</dbReference>
<name>A0ABR2L2E6_9EUKA</name>
<dbReference type="Proteomes" id="UP001470230">
    <property type="component" value="Unassembled WGS sequence"/>
</dbReference>
<dbReference type="PROSITE" id="PS50090">
    <property type="entry name" value="MYB_LIKE"/>
    <property type="match status" value="2"/>
</dbReference>
<evidence type="ECO:0000313" key="3">
    <source>
        <dbReference type="EMBL" id="KAK8897517.1"/>
    </source>
</evidence>
<sequence length="211" mass="24640">MMFVPNQYCFSYNTTNTLASIPAANIELQQRSRFTKTEDQLLKQLAESQQKPNWSEISRQLRGRTARQCRERYNNYLRPNLINGPWTPEEDKLLLELFEQQGPKWALIARSFNSRSAVNVKNRYSKLMGHAASKNRQFEYEAIQENKIEEEKIVENNNVNGAIVTDESKNENEPDFNTNDDFENMFSNYEFCDNLWSSPMVSIGDDDLLAF</sequence>
<organism evidence="3 4">
    <name type="scientific">Tritrichomonas musculus</name>
    <dbReference type="NCBI Taxonomy" id="1915356"/>
    <lineage>
        <taxon>Eukaryota</taxon>
        <taxon>Metamonada</taxon>
        <taxon>Parabasalia</taxon>
        <taxon>Tritrichomonadida</taxon>
        <taxon>Tritrichomonadidae</taxon>
        <taxon>Tritrichomonas</taxon>
    </lineage>
</organism>
<feature type="domain" description="HTH myb-type" evidence="2">
    <location>
        <begin position="30"/>
        <end position="81"/>
    </location>
</feature>
<keyword evidence="4" id="KW-1185">Reference proteome</keyword>
<dbReference type="InterPro" id="IPR009057">
    <property type="entry name" value="Homeodomain-like_sf"/>
</dbReference>
<dbReference type="SMART" id="SM00717">
    <property type="entry name" value="SANT"/>
    <property type="match status" value="2"/>
</dbReference>
<evidence type="ECO:0008006" key="5">
    <source>
        <dbReference type="Google" id="ProtNLM"/>
    </source>
</evidence>
<evidence type="ECO:0000313" key="4">
    <source>
        <dbReference type="Proteomes" id="UP001470230"/>
    </source>
</evidence>
<dbReference type="InterPro" id="IPR017930">
    <property type="entry name" value="Myb_dom"/>
</dbReference>
<dbReference type="SUPFAM" id="SSF46689">
    <property type="entry name" value="Homeodomain-like"/>
    <property type="match status" value="1"/>
</dbReference>
<proteinExistence type="predicted"/>
<feature type="domain" description="Myb-like" evidence="1">
    <location>
        <begin position="30"/>
        <end position="77"/>
    </location>
</feature>
<evidence type="ECO:0000259" key="2">
    <source>
        <dbReference type="PROSITE" id="PS51294"/>
    </source>
</evidence>
<feature type="domain" description="HTH myb-type" evidence="2">
    <location>
        <begin position="84"/>
        <end position="132"/>
    </location>
</feature>
<dbReference type="InterPro" id="IPR001005">
    <property type="entry name" value="SANT/Myb"/>
</dbReference>
<dbReference type="InterPro" id="IPR050560">
    <property type="entry name" value="MYB_TF"/>
</dbReference>
<dbReference type="EMBL" id="JAPFFF010000002">
    <property type="protein sequence ID" value="KAK8897517.1"/>
    <property type="molecule type" value="Genomic_DNA"/>
</dbReference>
<gene>
    <name evidence="3" type="ORF">M9Y10_015473</name>
</gene>
<feature type="domain" description="Myb-like" evidence="1">
    <location>
        <begin position="78"/>
        <end position="128"/>
    </location>
</feature>